<dbReference type="PANTHER" id="PTHR43142">
    <property type="entry name" value="CARBOXYLIC ESTER HYDROLASE"/>
    <property type="match status" value="1"/>
</dbReference>
<evidence type="ECO:0000313" key="10">
    <source>
        <dbReference type="EMBL" id="SOQ38590.1"/>
    </source>
</evidence>
<gene>
    <name evidence="10" type="ORF">SFRICE_002608</name>
</gene>
<dbReference type="InterPro" id="IPR029058">
    <property type="entry name" value="AB_hydrolase_fold"/>
</dbReference>
<feature type="active site" description="Charge relay system" evidence="7">
    <location>
        <position position="341"/>
    </location>
</feature>
<dbReference type="PRINTS" id="PR00878">
    <property type="entry name" value="CHOLNESTRASE"/>
</dbReference>
<evidence type="ECO:0000256" key="7">
    <source>
        <dbReference type="PIRSR" id="PIRSR600997-1"/>
    </source>
</evidence>
<feature type="active site" description="Charge relay system" evidence="7">
    <location>
        <position position="454"/>
    </location>
</feature>
<feature type="domain" description="Carboxylesterase type B" evidence="9">
    <location>
        <begin position="32"/>
        <end position="533"/>
    </location>
</feature>
<dbReference type="GO" id="GO:0003990">
    <property type="term" value="F:acetylcholinesterase activity"/>
    <property type="evidence" value="ECO:0007669"/>
    <property type="project" value="UniProtKB-EC"/>
</dbReference>
<accession>A0A2H1VCM0</accession>
<dbReference type="EC" id="3.1.1.-" evidence="8"/>
<evidence type="ECO:0000256" key="8">
    <source>
        <dbReference type="RuleBase" id="RU361235"/>
    </source>
</evidence>
<evidence type="ECO:0000256" key="3">
    <source>
        <dbReference type="ARBA" id="ARBA00022801"/>
    </source>
</evidence>
<dbReference type="Gene3D" id="3.40.50.1820">
    <property type="entry name" value="alpha/beta hydrolase"/>
    <property type="match status" value="1"/>
</dbReference>
<organism evidence="10">
    <name type="scientific">Spodoptera frugiperda</name>
    <name type="common">Fall armyworm</name>
    <dbReference type="NCBI Taxonomy" id="7108"/>
    <lineage>
        <taxon>Eukaryota</taxon>
        <taxon>Metazoa</taxon>
        <taxon>Ecdysozoa</taxon>
        <taxon>Arthropoda</taxon>
        <taxon>Hexapoda</taxon>
        <taxon>Insecta</taxon>
        <taxon>Pterygota</taxon>
        <taxon>Neoptera</taxon>
        <taxon>Endopterygota</taxon>
        <taxon>Lepidoptera</taxon>
        <taxon>Glossata</taxon>
        <taxon>Ditrysia</taxon>
        <taxon>Noctuoidea</taxon>
        <taxon>Noctuidae</taxon>
        <taxon>Amphipyrinae</taxon>
        <taxon>Spodoptera</taxon>
    </lineage>
</organism>
<evidence type="ECO:0000259" key="9">
    <source>
        <dbReference type="Pfam" id="PF00135"/>
    </source>
</evidence>
<dbReference type="EMBL" id="ODYU01001839">
    <property type="protein sequence ID" value="SOQ38590.1"/>
    <property type="molecule type" value="Genomic_DNA"/>
</dbReference>
<comment type="catalytic activity">
    <reaction evidence="6">
        <text>acetylcholine + H2O = choline + acetate + H(+)</text>
        <dbReference type="Rhea" id="RHEA:17561"/>
        <dbReference type="ChEBI" id="CHEBI:15354"/>
        <dbReference type="ChEBI" id="CHEBI:15355"/>
        <dbReference type="ChEBI" id="CHEBI:15377"/>
        <dbReference type="ChEBI" id="CHEBI:15378"/>
        <dbReference type="ChEBI" id="CHEBI:30089"/>
        <dbReference type="EC" id="3.1.1.7"/>
    </reaction>
</comment>
<evidence type="ECO:0000256" key="1">
    <source>
        <dbReference type="ARBA" id="ARBA00005964"/>
    </source>
</evidence>
<reference evidence="10" key="1">
    <citation type="submission" date="2016-07" db="EMBL/GenBank/DDBJ databases">
        <authorList>
            <person name="Bretaudeau A."/>
        </authorList>
    </citation>
    <scope>NUCLEOTIDE SEQUENCE</scope>
    <source>
        <strain evidence="10">Rice</strain>
        <tissue evidence="10">Whole body</tissue>
    </source>
</reference>
<sequence length="543" mass="61323">MKKSIVLKCVCILISTHMFKEVYTLNFFGLDSLTIDLPQGRVRGSFDLFSTQRMFLGIPYATVTDRFQVAGSPPTWNGTFTANQGNVMCNQYFSTLRQPIGQEDCLVLNIYTPPSRTNELYPVIVFNHGGGFYFGSNSKLIYNPQFLVRENVIVITVNYRLGAFGFLCLGIKDAPGNVGLKDQLAALKWIQNNIAYFGGDPKSVTIFGESAGAVSVHYFLLRNSTEGLFHRVIMDSGSILMPQDFEYNPIQSASTVATRLGYNTSDPNELLQIFKNSTASDIVRASYADQTNDAFSLYYFTPCVETAVADETEPLITEEPTQIIKRPGLNVPVIIGFNNREGIYWAQHYNYQTVEQVRTNFGSLIPNYLKFESDVNRTTFINDAVNVYFSNRTVIDGLIEYLSDSLVIYPSTFASEVLTKNSNRSVYNFYFDYDSFRNLNKFLTRLRFTPGACHGDELFYLFQPAVYAALPATPNDSAIIAAMTALWTSFAKTGIPSTSATTWTPSNQQLKFLEIGKEIQMIPLPNQERMEFWRQTYEKYGRN</sequence>
<dbReference type="AlphaFoldDB" id="A0A2H1VCM0"/>
<evidence type="ECO:0000256" key="2">
    <source>
        <dbReference type="ARBA" id="ARBA00022487"/>
    </source>
</evidence>
<dbReference type="PROSITE" id="PS00122">
    <property type="entry name" value="CARBOXYLESTERASE_B_1"/>
    <property type="match status" value="1"/>
</dbReference>
<keyword evidence="5" id="KW-0325">Glycoprotein</keyword>
<evidence type="ECO:0000256" key="4">
    <source>
        <dbReference type="ARBA" id="ARBA00023157"/>
    </source>
</evidence>
<evidence type="ECO:0000256" key="6">
    <source>
        <dbReference type="ARBA" id="ARBA00048484"/>
    </source>
</evidence>
<dbReference type="InterPro" id="IPR019826">
    <property type="entry name" value="Carboxylesterase_B_AS"/>
</dbReference>
<name>A0A2H1VCM0_SPOFR</name>
<feature type="active site" description="Acyl-ester intermediate" evidence="7">
    <location>
        <position position="210"/>
    </location>
</feature>
<keyword evidence="4" id="KW-1015">Disulfide bond</keyword>
<dbReference type="SUPFAM" id="SSF53474">
    <property type="entry name" value="alpha/beta-Hydrolases"/>
    <property type="match status" value="1"/>
</dbReference>
<keyword evidence="2" id="KW-0719">Serine esterase</keyword>
<dbReference type="PANTHER" id="PTHR43142:SF1">
    <property type="entry name" value="CARBOXYLIC ESTER HYDROLASE"/>
    <property type="match status" value="1"/>
</dbReference>
<dbReference type="InterPro" id="IPR002018">
    <property type="entry name" value="CarbesteraseB"/>
</dbReference>
<dbReference type="ESTHER" id="spofr-a0a2h1vcm0">
    <property type="family name" value="Carb_B_Arthropoda"/>
</dbReference>
<keyword evidence="3 8" id="KW-0378">Hydrolase</keyword>
<comment type="similarity">
    <text evidence="1 8">Belongs to the type-B carboxylesterase/lipase family.</text>
</comment>
<dbReference type="InterPro" id="IPR000997">
    <property type="entry name" value="Cholinesterase"/>
</dbReference>
<dbReference type="Pfam" id="PF00135">
    <property type="entry name" value="COesterase"/>
    <property type="match status" value="1"/>
</dbReference>
<protein>
    <recommendedName>
        <fullName evidence="8">Carboxylic ester hydrolase</fullName>
        <ecNumber evidence="8">3.1.1.-</ecNumber>
    </recommendedName>
</protein>
<proteinExistence type="inferred from homology"/>
<evidence type="ECO:0000256" key="5">
    <source>
        <dbReference type="ARBA" id="ARBA00023180"/>
    </source>
</evidence>